<sequence length="134" mass="15233">MSLLRALWRYLGGRCRRQEYWLSVVALMGAGWTLRFLPANTALAWLVFFAWFLLASRRLRDIGWSPWICLAPIPVSAAAGVVLFLTAERQTKVALSYMPLTLFVLWIGFWTVIGVWRSKPSTVPTPETQAEVFG</sequence>
<accession>A0A2N5DGF8</accession>
<keyword evidence="1" id="KW-0472">Membrane</keyword>
<gene>
    <name evidence="2" type="ORF">SGCZBJ_13045</name>
</gene>
<reference evidence="2 3" key="1">
    <citation type="submission" date="2017-12" db="EMBL/GenBank/DDBJ databases">
        <title>The genome sequence of Caulobacter sp. 410.</title>
        <authorList>
            <person name="Gao J."/>
            <person name="Mao X."/>
            <person name="Sun J."/>
        </authorList>
    </citation>
    <scope>NUCLEOTIDE SEQUENCE [LARGE SCALE GENOMIC DNA]</scope>
    <source>
        <strain evidence="2 3">410</strain>
    </source>
</reference>
<evidence type="ECO:0008006" key="4">
    <source>
        <dbReference type="Google" id="ProtNLM"/>
    </source>
</evidence>
<keyword evidence="1" id="KW-1133">Transmembrane helix</keyword>
<comment type="caution">
    <text evidence="2">The sequence shown here is derived from an EMBL/GenBank/DDBJ whole genome shotgun (WGS) entry which is preliminary data.</text>
</comment>
<keyword evidence="1" id="KW-0812">Transmembrane</keyword>
<dbReference type="Proteomes" id="UP000234479">
    <property type="component" value="Unassembled WGS sequence"/>
</dbReference>
<dbReference type="OrthoDB" id="7193304at2"/>
<organism evidence="2 3">
    <name type="scientific">Caulobacter zeae</name>
    <dbReference type="NCBI Taxonomy" id="2055137"/>
    <lineage>
        <taxon>Bacteria</taxon>
        <taxon>Pseudomonadati</taxon>
        <taxon>Pseudomonadota</taxon>
        <taxon>Alphaproteobacteria</taxon>
        <taxon>Caulobacterales</taxon>
        <taxon>Caulobacteraceae</taxon>
        <taxon>Caulobacter</taxon>
    </lineage>
</organism>
<dbReference type="AlphaFoldDB" id="A0A2N5DGF8"/>
<evidence type="ECO:0000313" key="2">
    <source>
        <dbReference type="EMBL" id="PLR25153.1"/>
    </source>
</evidence>
<dbReference type="EMBL" id="PJRS01000022">
    <property type="protein sequence ID" value="PLR25153.1"/>
    <property type="molecule type" value="Genomic_DNA"/>
</dbReference>
<name>A0A2N5DGF8_9CAUL</name>
<feature type="transmembrane region" description="Helical" evidence="1">
    <location>
        <begin position="97"/>
        <end position="116"/>
    </location>
</feature>
<protein>
    <recommendedName>
        <fullName evidence="4">DUF805 domain-containing protein</fullName>
    </recommendedName>
</protein>
<feature type="transmembrane region" description="Helical" evidence="1">
    <location>
        <begin position="20"/>
        <end position="52"/>
    </location>
</feature>
<evidence type="ECO:0000313" key="3">
    <source>
        <dbReference type="Proteomes" id="UP000234479"/>
    </source>
</evidence>
<feature type="transmembrane region" description="Helical" evidence="1">
    <location>
        <begin position="64"/>
        <end position="85"/>
    </location>
</feature>
<dbReference type="RefSeq" id="WP_101718426.1">
    <property type="nucleotide sequence ID" value="NZ_PJRS01000022.1"/>
</dbReference>
<evidence type="ECO:0000256" key="1">
    <source>
        <dbReference type="SAM" id="Phobius"/>
    </source>
</evidence>
<keyword evidence="3" id="KW-1185">Reference proteome</keyword>
<proteinExistence type="predicted"/>